<keyword evidence="2" id="KW-1185">Reference proteome</keyword>
<accession>A0ACB9BKN1</accession>
<dbReference type="Proteomes" id="UP001055811">
    <property type="component" value="Linkage Group LG06"/>
</dbReference>
<dbReference type="EMBL" id="CM042014">
    <property type="protein sequence ID" value="KAI3722581.1"/>
    <property type="molecule type" value="Genomic_DNA"/>
</dbReference>
<evidence type="ECO:0000313" key="1">
    <source>
        <dbReference type="EMBL" id="KAI3722581.1"/>
    </source>
</evidence>
<gene>
    <name evidence="1" type="ORF">L2E82_33621</name>
</gene>
<reference evidence="1 2" key="2">
    <citation type="journal article" date="2022" name="Mol. Ecol. Resour.">
        <title>The genomes of chicory, endive, great burdock and yacon provide insights into Asteraceae paleo-polyploidization history and plant inulin production.</title>
        <authorList>
            <person name="Fan W."/>
            <person name="Wang S."/>
            <person name="Wang H."/>
            <person name="Wang A."/>
            <person name="Jiang F."/>
            <person name="Liu H."/>
            <person name="Zhao H."/>
            <person name="Xu D."/>
            <person name="Zhang Y."/>
        </authorList>
    </citation>
    <scope>NUCLEOTIDE SEQUENCE [LARGE SCALE GENOMIC DNA]</scope>
    <source>
        <strain evidence="2">cv. Punajuju</strain>
        <tissue evidence="1">Leaves</tissue>
    </source>
</reference>
<proteinExistence type="predicted"/>
<organism evidence="1 2">
    <name type="scientific">Cichorium intybus</name>
    <name type="common">Chicory</name>
    <dbReference type="NCBI Taxonomy" id="13427"/>
    <lineage>
        <taxon>Eukaryota</taxon>
        <taxon>Viridiplantae</taxon>
        <taxon>Streptophyta</taxon>
        <taxon>Embryophyta</taxon>
        <taxon>Tracheophyta</taxon>
        <taxon>Spermatophyta</taxon>
        <taxon>Magnoliopsida</taxon>
        <taxon>eudicotyledons</taxon>
        <taxon>Gunneridae</taxon>
        <taxon>Pentapetalae</taxon>
        <taxon>asterids</taxon>
        <taxon>campanulids</taxon>
        <taxon>Asterales</taxon>
        <taxon>Asteraceae</taxon>
        <taxon>Cichorioideae</taxon>
        <taxon>Cichorieae</taxon>
        <taxon>Cichoriinae</taxon>
        <taxon>Cichorium</taxon>
    </lineage>
</organism>
<protein>
    <submittedName>
        <fullName evidence="1">Uncharacterized protein</fullName>
    </submittedName>
</protein>
<evidence type="ECO:0000313" key="2">
    <source>
        <dbReference type="Proteomes" id="UP001055811"/>
    </source>
</evidence>
<reference evidence="2" key="1">
    <citation type="journal article" date="2022" name="Mol. Ecol. Resour.">
        <title>The genomes of chicory, endive, great burdock and yacon provide insights into Asteraceae palaeo-polyploidization history and plant inulin production.</title>
        <authorList>
            <person name="Fan W."/>
            <person name="Wang S."/>
            <person name="Wang H."/>
            <person name="Wang A."/>
            <person name="Jiang F."/>
            <person name="Liu H."/>
            <person name="Zhao H."/>
            <person name="Xu D."/>
            <person name="Zhang Y."/>
        </authorList>
    </citation>
    <scope>NUCLEOTIDE SEQUENCE [LARGE SCALE GENOMIC DNA]</scope>
    <source>
        <strain evidence="2">cv. Punajuju</strain>
    </source>
</reference>
<comment type="caution">
    <text evidence="1">The sequence shown here is derived from an EMBL/GenBank/DDBJ whole genome shotgun (WGS) entry which is preliminary data.</text>
</comment>
<sequence>MLIHLLQLRFHLHCENATSADLVSKNLFSSKVNRRMVKAPTQRAFLGNYFDLVLTIFNKELTATSASPFGYRVPFFSSSLQTPISFGVGPVGFVSSTVFVNLKSHR</sequence>
<name>A0ACB9BKN1_CICIN</name>